<evidence type="ECO:0000313" key="1">
    <source>
        <dbReference type="EMBL" id="CAD8049096.1"/>
    </source>
</evidence>
<dbReference type="OrthoDB" id="297220at2759"/>
<sequence>MSEQDDLFDLENQYNCNSYEFDIDFQESEQKQLQRIKEQCNMKLLKRQLVCLFGFPTIQVDSYQIYTYLNGIMDLNENDQKRMIRVLISFIGEVTCIEDPDTRLQTIRSRVEQFLTIKGIKIEWNNKEWEQEIESLFESRYCNPYYSKIPYTQFQYTNFFALLESPMPMVLRSLKHPCFCQVYEAKSTDDFKQLCNITDFKNVRRIRKYIQSIIDKLEEFRNLLNVIESRDYNHYNDAINSFNQLSGELDKIINIDLQLSDKYTLKQEGKPKFHNDADNQTEKNSITLIETKTSANTFTTINQNSLDCKTKRQKKKQKLLEKCYFPSTFLNYIDSETNLSQENSQNSELKIEDQLSQLNNFEDITEFLKYLNIECKTIEDVQKKILIYEKQIYNLEQIGFPCPQLDQTRLKYILYNFSEFYTNKKTFIEQIVCSIWESLVIKNNDINYIDCVRKQALQQFQSINFTVDKEQFEDILNNCYEKQASMPSNKNLEITYFSLDQLSKILNRSFPESFTLKNCLASKSVFKAKSILPLQQQFNIQEIKNIRFIRIYIKDVYQSLEKLVQFKNKLIKIKNNKNHDQLYIREFNKLEQIHQKEVVNRKLRQEYQKIEKSDKVDQFILIDEKEQSDQLDLYFDCNNKKNQDVIEIEDDIVFLNEKPAKQEQDEIKDDLKCQKKKSEINLKLEAPTGVEQTEQQYQQQQQFLCEDMISPVQRNYFHEYQSPNIFNSPCFNYCSPQAQQQIFFGHSEFNQQEIESPDRQILQFQSPHNFN</sequence>
<dbReference type="Proteomes" id="UP000692954">
    <property type="component" value="Unassembled WGS sequence"/>
</dbReference>
<protein>
    <submittedName>
        <fullName evidence="1">Uncharacterized protein</fullName>
    </submittedName>
</protein>
<dbReference type="EMBL" id="CAJJDN010000003">
    <property type="protein sequence ID" value="CAD8049096.1"/>
    <property type="molecule type" value="Genomic_DNA"/>
</dbReference>
<comment type="caution">
    <text evidence="1">The sequence shown here is derived from an EMBL/GenBank/DDBJ whole genome shotgun (WGS) entry which is preliminary data.</text>
</comment>
<accession>A0A8S1K7N6</accession>
<reference evidence="1" key="1">
    <citation type="submission" date="2021-01" db="EMBL/GenBank/DDBJ databases">
        <authorList>
            <consortium name="Genoscope - CEA"/>
            <person name="William W."/>
        </authorList>
    </citation>
    <scope>NUCLEOTIDE SEQUENCE</scope>
</reference>
<evidence type="ECO:0000313" key="2">
    <source>
        <dbReference type="Proteomes" id="UP000692954"/>
    </source>
</evidence>
<dbReference type="AlphaFoldDB" id="A0A8S1K7N6"/>
<organism evidence="1 2">
    <name type="scientific">Paramecium sonneborni</name>
    <dbReference type="NCBI Taxonomy" id="65129"/>
    <lineage>
        <taxon>Eukaryota</taxon>
        <taxon>Sar</taxon>
        <taxon>Alveolata</taxon>
        <taxon>Ciliophora</taxon>
        <taxon>Intramacronucleata</taxon>
        <taxon>Oligohymenophorea</taxon>
        <taxon>Peniculida</taxon>
        <taxon>Parameciidae</taxon>
        <taxon>Paramecium</taxon>
    </lineage>
</organism>
<keyword evidence="2" id="KW-1185">Reference proteome</keyword>
<proteinExistence type="predicted"/>
<name>A0A8S1K7N6_9CILI</name>
<gene>
    <name evidence="1" type="ORF">PSON_ATCC_30995.1.T0030566</name>
</gene>